<keyword evidence="6" id="KW-1185">Reference proteome</keyword>
<dbReference type="InterPro" id="IPR009050">
    <property type="entry name" value="Globin-like_sf"/>
</dbReference>
<dbReference type="GO" id="GO:0020037">
    <property type="term" value="F:heme binding"/>
    <property type="evidence" value="ECO:0007669"/>
    <property type="project" value="InterPro"/>
</dbReference>
<evidence type="ECO:0000256" key="1">
    <source>
        <dbReference type="ARBA" id="ARBA00022500"/>
    </source>
</evidence>
<dbReference type="InterPro" id="IPR044398">
    <property type="entry name" value="Globin-sensor_dom"/>
</dbReference>
<dbReference type="InterPro" id="IPR039379">
    <property type="entry name" value="Protoglobin_sensor_dom"/>
</dbReference>
<dbReference type="CDD" id="cd11386">
    <property type="entry name" value="MCP_signal"/>
    <property type="match status" value="1"/>
</dbReference>
<dbReference type="EMBL" id="RBZN01000060">
    <property type="protein sequence ID" value="RKQ13583.1"/>
    <property type="molecule type" value="Genomic_DNA"/>
</dbReference>
<dbReference type="GO" id="GO:0004888">
    <property type="term" value="F:transmembrane signaling receptor activity"/>
    <property type="evidence" value="ECO:0007669"/>
    <property type="project" value="InterPro"/>
</dbReference>
<dbReference type="PANTHER" id="PTHR43531:SF11">
    <property type="entry name" value="METHYL-ACCEPTING CHEMOTAXIS PROTEIN 3"/>
    <property type="match status" value="1"/>
</dbReference>
<dbReference type="Proteomes" id="UP000272238">
    <property type="component" value="Unassembled WGS sequence"/>
</dbReference>
<organism evidence="5 6">
    <name type="scientific">Ureibacillus endophyticus</name>
    <dbReference type="NCBI Taxonomy" id="1978490"/>
    <lineage>
        <taxon>Bacteria</taxon>
        <taxon>Bacillati</taxon>
        <taxon>Bacillota</taxon>
        <taxon>Bacilli</taxon>
        <taxon>Bacillales</taxon>
        <taxon>Caryophanaceae</taxon>
        <taxon>Ureibacillus</taxon>
    </lineage>
</organism>
<dbReference type="CDD" id="cd01068">
    <property type="entry name" value="globin_sensor"/>
    <property type="match status" value="1"/>
</dbReference>
<dbReference type="Pfam" id="PF11563">
    <property type="entry name" value="Protoglobin"/>
    <property type="match status" value="1"/>
</dbReference>
<dbReference type="Gene3D" id="1.10.490.10">
    <property type="entry name" value="Globins"/>
    <property type="match status" value="1"/>
</dbReference>
<dbReference type="GO" id="GO:0005886">
    <property type="term" value="C:plasma membrane"/>
    <property type="evidence" value="ECO:0007669"/>
    <property type="project" value="TreeGrafter"/>
</dbReference>
<dbReference type="InterPro" id="IPR004090">
    <property type="entry name" value="Chemotax_Me-accpt_rcpt"/>
</dbReference>
<evidence type="ECO:0000313" key="6">
    <source>
        <dbReference type="Proteomes" id="UP000272238"/>
    </source>
</evidence>
<evidence type="ECO:0000259" key="4">
    <source>
        <dbReference type="PROSITE" id="PS50111"/>
    </source>
</evidence>
<dbReference type="AlphaFoldDB" id="A0A494YTW8"/>
<dbReference type="SMART" id="SM00283">
    <property type="entry name" value="MA"/>
    <property type="match status" value="1"/>
</dbReference>
<evidence type="ECO:0000256" key="2">
    <source>
        <dbReference type="ARBA" id="ARBA00029447"/>
    </source>
</evidence>
<accession>A0A494YTW8</accession>
<dbReference type="InterPro" id="IPR012292">
    <property type="entry name" value="Globin/Proto"/>
</dbReference>
<dbReference type="Gene3D" id="1.10.287.950">
    <property type="entry name" value="Methyl-accepting chemotaxis protein"/>
    <property type="match status" value="1"/>
</dbReference>
<comment type="caution">
    <text evidence="5">The sequence shown here is derived from an EMBL/GenBank/DDBJ whole genome shotgun (WGS) entry which is preliminary data.</text>
</comment>
<dbReference type="SUPFAM" id="SSF46458">
    <property type="entry name" value="Globin-like"/>
    <property type="match status" value="1"/>
</dbReference>
<dbReference type="GO" id="GO:0019825">
    <property type="term" value="F:oxygen binding"/>
    <property type="evidence" value="ECO:0007669"/>
    <property type="project" value="InterPro"/>
</dbReference>
<dbReference type="PRINTS" id="PR00260">
    <property type="entry name" value="CHEMTRNSDUCR"/>
</dbReference>
<dbReference type="GO" id="GO:0006935">
    <property type="term" value="P:chemotaxis"/>
    <property type="evidence" value="ECO:0007669"/>
    <property type="project" value="UniProtKB-KW"/>
</dbReference>
<evidence type="ECO:0000313" key="5">
    <source>
        <dbReference type="EMBL" id="RKQ13583.1"/>
    </source>
</evidence>
<sequence>MLNHMRRGTNYMRFFKKEKLMMITPDSLASSIEISEHPEVQKQIFFIRLTKKDLALLHYLQPMIRETLHSVVDSFYRTLERERTLVNIISSHSTVDRLKNTLYQHLFEMFSGVVDDNYLEKRKRVALIHVKIGLEPRWYIGAFETLYFELNNFIFKLDLSEENKLDILNALNKILNLEQQLVLAAYEEENNRQRLEVRSKQDELKKNVYNVVNDLAAISAETSAAVDQLTAQIDTIKDFTIQNLSFVKDTEEKAKSGQVLLSVQLEQTERVDHQVDLFKQKMQEFQHSSTKIREIVGLVTSIANQTNLLALNASIEAARAGEHGAGFAVVAAEVRKLAEETKKAIENVSELIKQTDIGIQDMSKYVMEVNNEIHQVNETYSNIYSTFNDIVSCMSGIRVESQHTTDEITKISHIISEINATTEMCANSADGLTDSIKDL</sequence>
<gene>
    <name evidence="5" type="ORF">D8M03_15690</name>
</gene>
<protein>
    <submittedName>
        <fullName evidence="5">Globin-coupled sensor protein</fullName>
    </submittedName>
</protein>
<evidence type="ECO:0000256" key="3">
    <source>
        <dbReference type="PROSITE-ProRule" id="PRU00284"/>
    </source>
</evidence>
<reference evidence="5 6" key="1">
    <citation type="journal article" date="2016" name="Antonie Van Leeuwenhoek">
        <title>Lysinibacillus endophyticus sp. nov., an indole-3-acetic acid producing endophytic bacterium isolated from corn root (Zea mays cv. Xinken-5).</title>
        <authorList>
            <person name="Yu J."/>
            <person name="Guan X."/>
            <person name="Liu C."/>
            <person name="Xiang W."/>
            <person name="Yu Z."/>
            <person name="Liu X."/>
            <person name="Wang G."/>
        </authorList>
    </citation>
    <scope>NUCLEOTIDE SEQUENCE [LARGE SCALE GENOMIC DNA]</scope>
    <source>
        <strain evidence="5 6">DSM 100506</strain>
    </source>
</reference>
<dbReference type="Pfam" id="PF00015">
    <property type="entry name" value="MCPsignal"/>
    <property type="match status" value="1"/>
</dbReference>
<dbReference type="PROSITE" id="PS50111">
    <property type="entry name" value="CHEMOTAXIS_TRANSDUC_2"/>
    <property type="match status" value="1"/>
</dbReference>
<feature type="domain" description="Methyl-accepting transducer" evidence="4">
    <location>
        <begin position="221"/>
        <end position="439"/>
    </location>
</feature>
<dbReference type="SUPFAM" id="SSF58104">
    <property type="entry name" value="Methyl-accepting chemotaxis protein (MCP) signaling domain"/>
    <property type="match status" value="1"/>
</dbReference>
<name>A0A494YTW8_9BACL</name>
<comment type="similarity">
    <text evidence="2">Belongs to the methyl-accepting chemotaxis (MCP) protein family.</text>
</comment>
<dbReference type="PANTHER" id="PTHR43531">
    <property type="entry name" value="PROTEIN ICFG"/>
    <property type="match status" value="1"/>
</dbReference>
<proteinExistence type="inferred from homology"/>
<dbReference type="InterPro" id="IPR004089">
    <property type="entry name" value="MCPsignal_dom"/>
</dbReference>
<keyword evidence="1" id="KW-0145">Chemotaxis</keyword>
<keyword evidence="3" id="KW-0807">Transducer</keyword>
<dbReference type="GO" id="GO:0007165">
    <property type="term" value="P:signal transduction"/>
    <property type="evidence" value="ECO:0007669"/>
    <property type="project" value="UniProtKB-KW"/>
</dbReference>
<dbReference type="OrthoDB" id="266313at2"/>
<dbReference type="InterPro" id="IPR051310">
    <property type="entry name" value="MCP_chemotaxis"/>
</dbReference>